<protein>
    <recommendedName>
        <fullName evidence="5">WD40 repeat protein</fullName>
    </recommendedName>
</protein>
<dbReference type="InterPro" id="IPR011659">
    <property type="entry name" value="WD40"/>
</dbReference>
<dbReference type="InterPro" id="IPR011042">
    <property type="entry name" value="6-blade_b-propeller_TolB-like"/>
</dbReference>
<feature type="chain" id="PRO_5045228572" description="WD40 repeat protein" evidence="2">
    <location>
        <begin position="46"/>
        <end position="363"/>
    </location>
</feature>
<organism evidence="3 4">
    <name type="scientific">Ornithinimicrobium faecis</name>
    <dbReference type="NCBI Taxonomy" id="2934158"/>
    <lineage>
        <taxon>Bacteria</taxon>
        <taxon>Bacillati</taxon>
        <taxon>Actinomycetota</taxon>
        <taxon>Actinomycetes</taxon>
        <taxon>Micrococcales</taxon>
        <taxon>Ornithinimicrobiaceae</taxon>
        <taxon>Ornithinimicrobium</taxon>
    </lineage>
</organism>
<accession>A0ABY4YYX9</accession>
<dbReference type="Pfam" id="PF07676">
    <property type="entry name" value="PD40"/>
    <property type="match status" value="1"/>
</dbReference>
<proteinExistence type="predicted"/>
<dbReference type="SUPFAM" id="SSF82171">
    <property type="entry name" value="DPP6 N-terminal domain-like"/>
    <property type="match status" value="1"/>
</dbReference>
<sequence>MKRDTDSPYGSPAGELMSRRRLHSALRRVLVAALLVMTASSCSFGQGPGSVTEADQTTGSGSGTPPAETAGSVYYSSADHLMRYDVAARTESVVFDGGDSFTLSQELDEFAWHENDFFTQTTRVHVHQLATPSQATTIELSAILESSPEFVPGADLFGALARSSDAPDTRTDFVLFDDRGQISGRIPHVKDFSFSPDGSDVLISAEALDDEGKAIGWALAVVQDFHGADQQTLTISEFTGWDDLPVDLAVAPSSTEAVFTHHDHLHTVALRESASPQQVTRSDFAEIDAAWSPDGGQLIFVATAEGAFDVGCGELRIAPAHPPAPVVVPDAAWDDAPADPSQPVSGDGKVIHACDSESMYWVR</sequence>
<dbReference type="EMBL" id="CP099489">
    <property type="protein sequence ID" value="USQ81986.1"/>
    <property type="molecule type" value="Genomic_DNA"/>
</dbReference>
<reference evidence="3" key="1">
    <citation type="submission" date="2022-06" db="EMBL/GenBank/DDBJ databases">
        <title>Ornithinimicrobium HY1793.</title>
        <authorList>
            <person name="Huang Y."/>
        </authorList>
    </citation>
    <scope>NUCLEOTIDE SEQUENCE</scope>
    <source>
        <strain evidence="3">HY1793</strain>
    </source>
</reference>
<evidence type="ECO:0000313" key="3">
    <source>
        <dbReference type="EMBL" id="USQ81986.1"/>
    </source>
</evidence>
<feature type="signal peptide" evidence="2">
    <location>
        <begin position="1"/>
        <end position="45"/>
    </location>
</feature>
<evidence type="ECO:0008006" key="5">
    <source>
        <dbReference type="Google" id="ProtNLM"/>
    </source>
</evidence>
<keyword evidence="4" id="KW-1185">Reference proteome</keyword>
<name>A0ABY4YYX9_9MICO</name>
<evidence type="ECO:0000313" key="4">
    <source>
        <dbReference type="Proteomes" id="UP001056455"/>
    </source>
</evidence>
<feature type="region of interest" description="Disordered" evidence="1">
    <location>
        <begin position="44"/>
        <end position="70"/>
    </location>
</feature>
<evidence type="ECO:0000256" key="1">
    <source>
        <dbReference type="SAM" id="MobiDB-lite"/>
    </source>
</evidence>
<dbReference type="Proteomes" id="UP001056455">
    <property type="component" value="Chromosome"/>
</dbReference>
<dbReference type="RefSeq" id="WP_252595522.1">
    <property type="nucleotide sequence ID" value="NZ_CP099489.1"/>
</dbReference>
<evidence type="ECO:0000256" key="2">
    <source>
        <dbReference type="SAM" id="SignalP"/>
    </source>
</evidence>
<gene>
    <name evidence="3" type="ORF">NF556_10195</name>
</gene>
<dbReference type="Gene3D" id="2.120.10.30">
    <property type="entry name" value="TolB, C-terminal domain"/>
    <property type="match status" value="1"/>
</dbReference>
<keyword evidence="2" id="KW-0732">Signal</keyword>